<organism evidence="3 4">
    <name type="scientific">Trematosphaeria pertusa</name>
    <dbReference type="NCBI Taxonomy" id="390896"/>
    <lineage>
        <taxon>Eukaryota</taxon>
        <taxon>Fungi</taxon>
        <taxon>Dikarya</taxon>
        <taxon>Ascomycota</taxon>
        <taxon>Pezizomycotina</taxon>
        <taxon>Dothideomycetes</taxon>
        <taxon>Pleosporomycetidae</taxon>
        <taxon>Pleosporales</taxon>
        <taxon>Massarineae</taxon>
        <taxon>Trematosphaeriaceae</taxon>
        <taxon>Trematosphaeria</taxon>
    </lineage>
</organism>
<dbReference type="RefSeq" id="XP_033684974.1">
    <property type="nucleotide sequence ID" value="XM_033826769.1"/>
</dbReference>
<evidence type="ECO:0000256" key="1">
    <source>
        <dbReference type="SAM" id="Coils"/>
    </source>
</evidence>
<accession>A0A6A6IK89</accession>
<reference evidence="3" key="1">
    <citation type="journal article" date="2020" name="Stud. Mycol.">
        <title>101 Dothideomycetes genomes: a test case for predicting lifestyles and emergence of pathogens.</title>
        <authorList>
            <person name="Haridas S."/>
            <person name="Albert R."/>
            <person name="Binder M."/>
            <person name="Bloem J."/>
            <person name="Labutti K."/>
            <person name="Salamov A."/>
            <person name="Andreopoulos B."/>
            <person name="Baker S."/>
            <person name="Barry K."/>
            <person name="Bills G."/>
            <person name="Bluhm B."/>
            <person name="Cannon C."/>
            <person name="Castanera R."/>
            <person name="Culley D."/>
            <person name="Daum C."/>
            <person name="Ezra D."/>
            <person name="Gonzalez J."/>
            <person name="Henrissat B."/>
            <person name="Kuo A."/>
            <person name="Liang C."/>
            <person name="Lipzen A."/>
            <person name="Lutzoni F."/>
            <person name="Magnuson J."/>
            <person name="Mondo S."/>
            <person name="Nolan M."/>
            <person name="Ohm R."/>
            <person name="Pangilinan J."/>
            <person name="Park H.-J."/>
            <person name="Ramirez L."/>
            <person name="Alfaro M."/>
            <person name="Sun H."/>
            <person name="Tritt A."/>
            <person name="Yoshinaga Y."/>
            <person name="Zwiers L.-H."/>
            <person name="Turgeon B."/>
            <person name="Goodwin S."/>
            <person name="Spatafora J."/>
            <person name="Crous P."/>
            <person name="Grigoriev I."/>
        </authorList>
    </citation>
    <scope>NUCLEOTIDE SEQUENCE</scope>
    <source>
        <strain evidence="3">CBS 122368</strain>
    </source>
</reference>
<evidence type="ECO:0000256" key="2">
    <source>
        <dbReference type="SAM" id="MobiDB-lite"/>
    </source>
</evidence>
<gene>
    <name evidence="3" type="ORF">BU26DRAFT_504383</name>
</gene>
<dbReference type="GeneID" id="54580099"/>
<keyword evidence="1" id="KW-0175">Coiled coil</keyword>
<dbReference type="EMBL" id="ML987194">
    <property type="protein sequence ID" value="KAF2249970.1"/>
    <property type="molecule type" value="Genomic_DNA"/>
</dbReference>
<dbReference type="AlphaFoldDB" id="A0A6A6IK89"/>
<keyword evidence="4" id="KW-1185">Reference proteome</keyword>
<proteinExistence type="predicted"/>
<name>A0A6A6IK89_9PLEO</name>
<evidence type="ECO:0000313" key="3">
    <source>
        <dbReference type="EMBL" id="KAF2249970.1"/>
    </source>
</evidence>
<feature type="region of interest" description="Disordered" evidence="2">
    <location>
        <begin position="1"/>
        <end position="106"/>
    </location>
</feature>
<protein>
    <submittedName>
        <fullName evidence="3">Uncharacterized protein</fullName>
    </submittedName>
</protein>
<evidence type="ECO:0000313" key="4">
    <source>
        <dbReference type="Proteomes" id="UP000800094"/>
    </source>
</evidence>
<feature type="compositionally biased region" description="Polar residues" evidence="2">
    <location>
        <begin position="1"/>
        <end position="13"/>
    </location>
</feature>
<feature type="compositionally biased region" description="Polar residues" evidence="2">
    <location>
        <begin position="64"/>
        <end position="106"/>
    </location>
</feature>
<sequence>MTGGNVSPMTGDNVTKIPSGMASSKPEEHMSPEEPQTTPGEGGTPTSDQNARNDTRWSDVQRMFDSTNTPGVASEEQPQQGEAANSQAATEPGSTHSTSPHALSLPSNLDAMARSLGGVAVGLQQVKDLAVEAKKDFVGAGREVVECGKLRNECERMMLEVKSVIAGSGLTDLIARVERVETENAELRGVVERLKDKDEKEGEE</sequence>
<feature type="coiled-coil region" evidence="1">
    <location>
        <begin position="170"/>
        <end position="197"/>
    </location>
</feature>
<dbReference type="Proteomes" id="UP000800094">
    <property type="component" value="Unassembled WGS sequence"/>
</dbReference>